<proteinExistence type="predicted"/>
<comment type="caution">
    <text evidence="1">The sequence shown here is derived from an EMBL/GenBank/DDBJ whole genome shotgun (WGS) entry which is preliminary data.</text>
</comment>
<dbReference type="Proteomes" id="UP001152795">
    <property type="component" value="Unassembled WGS sequence"/>
</dbReference>
<dbReference type="PANTHER" id="PTHR35352">
    <property type="entry name" value="COILED-COIL DOMAIN-CONTAINING PROTEIN 150"/>
    <property type="match status" value="1"/>
</dbReference>
<organism evidence="1 2">
    <name type="scientific">Paramuricea clavata</name>
    <name type="common">Red gorgonian</name>
    <name type="synonym">Violescent sea-whip</name>
    <dbReference type="NCBI Taxonomy" id="317549"/>
    <lineage>
        <taxon>Eukaryota</taxon>
        <taxon>Metazoa</taxon>
        <taxon>Cnidaria</taxon>
        <taxon>Anthozoa</taxon>
        <taxon>Octocorallia</taxon>
        <taxon>Malacalcyonacea</taxon>
        <taxon>Plexauridae</taxon>
        <taxon>Paramuricea</taxon>
    </lineage>
</organism>
<dbReference type="Gene3D" id="1.10.287.1490">
    <property type="match status" value="1"/>
</dbReference>
<name>A0A6S7GER6_PARCT</name>
<dbReference type="EMBL" id="CACRXK020001148">
    <property type="protein sequence ID" value="CAB3987266.1"/>
    <property type="molecule type" value="Genomic_DNA"/>
</dbReference>
<protein>
    <submittedName>
        <fullName evidence="1">Uncharacterized protein</fullName>
    </submittedName>
</protein>
<dbReference type="AlphaFoldDB" id="A0A6S7GER6"/>
<dbReference type="PANTHER" id="PTHR35352:SF1">
    <property type="entry name" value="COILED-COIL DOMAIN-CONTAINING PROTEIN 150"/>
    <property type="match status" value="1"/>
</dbReference>
<dbReference type="InterPro" id="IPR038807">
    <property type="entry name" value="CCDC150"/>
</dbReference>
<gene>
    <name evidence="1" type="ORF">PACLA_8A020304</name>
</gene>
<sequence>MDKAVLPASKKSNSPPEKTLKLLHERLDQAENEAKKLSEHLSGYGFNADAETPHNVSRRSVIEAITPFEVDKYDVGKYEALKSNYQELVARVCRTESTVHSLKLALVSLEAEKTLMNRDSVAGTLSANESYEKKLMKLKKDLVNTRKTLDESETFRAQTEVDFQKLRDVLNIKSGSNVNVVKKVLEIKGTRDKLTKQLNELREELHHEKSLRQNFEDSHEDLLSRVMEMEKLVERENHEMKLLSGDCARLKKELNETRSQYDREYQTRMQLEGFVERLRRDTEEMESKLLNISNERKALDSNMVKFKRENKELKQQLEFLRKSSETLKEVNLDLEKRYKEANEALSLTENDNKILLAKHRDSVENERRIFGEKLKEQDRLLDEAKESILQELRKEKQAILKKEKEIVKLKEEKSLQQKLLKDKDVELLNLKDILQKLTTDREKMIEENDKVLVEIKRDLDRFVSEKISLVTELDDRKVEHDTLREQNKRLQEDCETLRRRLIELEQQQTNHDRINNALQNMVEDKRRLAYEKGVLQSENEKLKSNAKAVDKQMRELKGFAFDKEKQTELLMREKDEAMKATERVVRETDLYERKYSKQIDSLQDALIQSKEDNKKLAGTLDAVITSHTQLQSSCESLQTELGKRDSRLMCLEKERLETETKIMDLNNEVELLKSKLMHHDETESNEVNAVRKTLQLLEEDREKLLNTVEPLMKTNKDLQESLEGLANELKQKNNEIKKLRASSVNVKREMEIETVAMETKVDDVRKEFDAEMKEVKKHHKKEISKLRKDFQEMVKLKNSLKDENVTLKSVQEETETRHKKLREKFRQTKHELEECLKLHSEQQTELEAARDRIHTMSRELAILEKLKSEYTQNNMEQARSLQEFISQLTELQEEFRNLAETQQVTSLLCREKDEQVKKEKLRRKEVEVQCYKMKNRQKQLKVKQDVAERQLEEANYESQQVAVNLQEAHEWFKNKFTNLQSELNKSRKIQSVLQKDNVHQYKALHEERRRAEEATERAKQIIKSSRVMISRLVGQVTETSQESREIIGAMNQTGQQLSDKIPKDTPSLR</sequence>
<evidence type="ECO:0000313" key="2">
    <source>
        <dbReference type="Proteomes" id="UP001152795"/>
    </source>
</evidence>
<accession>A0A6S7GER6</accession>
<dbReference type="OrthoDB" id="5975594at2759"/>
<keyword evidence="2" id="KW-1185">Reference proteome</keyword>
<reference evidence="1" key="1">
    <citation type="submission" date="2020-04" db="EMBL/GenBank/DDBJ databases">
        <authorList>
            <person name="Alioto T."/>
            <person name="Alioto T."/>
            <person name="Gomez Garrido J."/>
        </authorList>
    </citation>
    <scope>NUCLEOTIDE SEQUENCE</scope>
    <source>
        <strain evidence="1">A484AB</strain>
    </source>
</reference>
<evidence type="ECO:0000313" key="1">
    <source>
        <dbReference type="EMBL" id="CAB3987266.1"/>
    </source>
</evidence>